<name>A0A1H9MQG3_9BACI</name>
<gene>
    <name evidence="2" type="ORF">SAMN04487944_102101</name>
</gene>
<keyword evidence="1" id="KW-0812">Transmembrane</keyword>
<feature type="transmembrane region" description="Helical" evidence="1">
    <location>
        <begin position="69"/>
        <end position="87"/>
    </location>
</feature>
<accession>A0A1H9MQG3</accession>
<protein>
    <recommendedName>
        <fullName evidence="4">Beta-carotene 15,15'-monooxygenase</fullName>
    </recommendedName>
</protein>
<evidence type="ECO:0000313" key="2">
    <source>
        <dbReference type="EMBL" id="SER25739.1"/>
    </source>
</evidence>
<dbReference type="AlphaFoldDB" id="A0A1H9MQG3"/>
<dbReference type="OrthoDB" id="875405at2"/>
<keyword evidence="1" id="KW-1133">Transmembrane helix</keyword>
<reference evidence="2 3" key="1">
    <citation type="submission" date="2016-10" db="EMBL/GenBank/DDBJ databases">
        <authorList>
            <person name="de Groot N.N."/>
        </authorList>
    </citation>
    <scope>NUCLEOTIDE SEQUENCE [LARGE SCALE GENOMIC DNA]</scope>
    <source>
        <strain evidence="2 3">CGMCC 1.7727</strain>
    </source>
</reference>
<feature type="transmembrane region" description="Helical" evidence="1">
    <location>
        <begin position="15"/>
        <end position="35"/>
    </location>
</feature>
<evidence type="ECO:0000313" key="3">
    <source>
        <dbReference type="Proteomes" id="UP000199687"/>
    </source>
</evidence>
<evidence type="ECO:0000256" key="1">
    <source>
        <dbReference type="SAM" id="Phobius"/>
    </source>
</evidence>
<keyword evidence="3" id="KW-1185">Reference proteome</keyword>
<feature type="transmembrane region" description="Helical" evidence="1">
    <location>
        <begin position="102"/>
        <end position="121"/>
    </location>
</feature>
<organism evidence="2 3">
    <name type="scientific">Gracilibacillus ureilyticus</name>
    <dbReference type="NCBI Taxonomy" id="531814"/>
    <lineage>
        <taxon>Bacteria</taxon>
        <taxon>Bacillati</taxon>
        <taxon>Bacillota</taxon>
        <taxon>Bacilli</taxon>
        <taxon>Bacillales</taxon>
        <taxon>Bacillaceae</taxon>
        <taxon>Gracilibacillus</taxon>
    </lineage>
</organism>
<feature type="transmembrane region" description="Helical" evidence="1">
    <location>
        <begin position="204"/>
        <end position="226"/>
    </location>
</feature>
<keyword evidence="1" id="KW-0472">Membrane</keyword>
<feature type="transmembrane region" description="Helical" evidence="1">
    <location>
        <begin position="165"/>
        <end position="184"/>
    </location>
</feature>
<evidence type="ECO:0008006" key="4">
    <source>
        <dbReference type="Google" id="ProtNLM"/>
    </source>
</evidence>
<proteinExistence type="predicted"/>
<dbReference type="EMBL" id="FOGL01000002">
    <property type="protein sequence ID" value="SER25739.1"/>
    <property type="molecule type" value="Genomic_DNA"/>
</dbReference>
<sequence>MVAAFTLNNISWKRILLFLLIILVPNYLVMQVQLVGPVDDLVAIGTAIDLVIILPLAIYFLGFKKRVSWLALCAFIFWGLLLANWIIPAEADRYLTYFNKSVIVLEVSVILLEAVLLIAIIKRIPLLIKNYHEEKERHYHFLISLSAATERTFTFKNEKLNKFKLILRILATDIAAVYYSLFSWRKKAPALENGRTFTFHKDGGYQGVFFMLVHAMVLEVIAVHILVAQVSHVAAWILTLFDVYALLFIIADYQAIRLSPVVVDDRGIHFQKGVRQYGFIEWEKINAIRKNEKSPKEVAKDRESISLALNGMEPEPVPYVLDLTKPVEIRQLFGFKKVIRSIYVRMDQPHLFHETINEHLKKRGC</sequence>
<feature type="transmembrane region" description="Helical" evidence="1">
    <location>
        <begin position="233"/>
        <end position="251"/>
    </location>
</feature>
<dbReference type="Proteomes" id="UP000199687">
    <property type="component" value="Unassembled WGS sequence"/>
</dbReference>
<dbReference type="STRING" id="531814.SAMN04487944_102101"/>
<feature type="transmembrane region" description="Helical" evidence="1">
    <location>
        <begin position="41"/>
        <end position="62"/>
    </location>
</feature>